<evidence type="ECO:0000256" key="2">
    <source>
        <dbReference type="ARBA" id="ARBA00022737"/>
    </source>
</evidence>
<dbReference type="PANTHER" id="PTHR10502">
    <property type="entry name" value="ANNEXIN"/>
    <property type="match status" value="1"/>
</dbReference>
<dbReference type="PROSITE" id="PS51897">
    <property type="entry name" value="ANNEXIN_2"/>
    <property type="match status" value="4"/>
</dbReference>
<feature type="region of interest" description="Disordered" evidence="4">
    <location>
        <begin position="1"/>
        <end position="154"/>
    </location>
</feature>
<dbReference type="InterPro" id="IPR018502">
    <property type="entry name" value="Annexin_repeat"/>
</dbReference>
<dbReference type="SMART" id="SM00335">
    <property type="entry name" value="ANX"/>
    <property type="match status" value="4"/>
</dbReference>
<sequence length="467" mass="51539">MQNQYPGQQGYPPPQQQWGQQQPPPGGYNAPPNQYGQQQPPYGAPQYPPQQGYNQPPPGQYNQPPPGQYGQQNWGPPPPNAYGAHPPGQYPPQQQPWGQPPPPGPPGQYGAPPPGQFAPPPQQFGGAPSPQPYGQPAYVPPQNFGPPTQPSLGYGPQQVANIDVSRDVEVLRKAMKGFGTDEKALIQVLAKKDPIQINTIRTQFDQRLMRNLISDLEKETSGYFEKGLVQIARGPLTGDCYTLYSALKGLGTKEAALDDVLVGRSNADINAIKTEYQRIFKRSLESDLRSDLSGGTEQMYMMIISARRQEDSAPVNPQAIEADVTELHRGIGNIITKNSSAVCDLLITRNDAQLRAIAQSYQQRFRTSLESQIKSKFNGHMEDALSLLIARAIDRPTAEAVRLEASMAGVGTKDELLVQRVVRCHWDQGFMRAVSDAYKRKYGKTLVRRIEGETSGHYERLMVACVQ</sequence>
<keyword evidence="2" id="KW-0677">Repeat</keyword>
<dbReference type="AlphaFoldDB" id="A0A6A5TYD9"/>
<evidence type="ECO:0000256" key="1">
    <source>
        <dbReference type="ARBA" id="ARBA00007831"/>
    </source>
</evidence>
<name>A0A6A5TYD9_9PLEO</name>
<proteinExistence type="inferred from homology"/>
<dbReference type="InterPro" id="IPR037104">
    <property type="entry name" value="Annexin_sf"/>
</dbReference>
<protein>
    <submittedName>
        <fullName evidence="5">Annexin</fullName>
    </submittedName>
</protein>
<dbReference type="PRINTS" id="PR00196">
    <property type="entry name" value="ANNEXIN"/>
</dbReference>
<dbReference type="OrthoDB" id="37886at2759"/>
<dbReference type="PRINTS" id="PR01813">
    <property type="entry name" value="ANNEXINFUNGI"/>
</dbReference>
<dbReference type="GO" id="GO:0012506">
    <property type="term" value="C:vesicle membrane"/>
    <property type="evidence" value="ECO:0007669"/>
    <property type="project" value="TreeGrafter"/>
</dbReference>
<dbReference type="Proteomes" id="UP000800035">
    <property type="component" value="Unassembled WGS sequence"/>
</dbReference>
<evidence type="ECO:0000256" key="4">
    <source>
        <dbReference type="SAM" id="MobiDB-lite"/>
    </source>
</evidence>
<dbReference type="Pfam" id="PF00191">
    <property type="entry name" value="Annexin"/>
    <property type="match status" value="4"/>
</dbReference>
<dbReference type="GO" id="GO:0005509">
    <property type="term" value="F:calcium ion binding"/>
    <property type="evidence" value="ECO:0007669"/>
    <property type="project" value="InterPro"/>
</dbReference>
<dbReference type="GO" id="GO:0005544">
    <property type="term" value="F:calcium-dependent phospholipid binding"/>
    <property type="evidence" value="ECO:0007669"/>
    <property type="project" value="InterPro"/>
</dbReference>
<dbReference type="Gene3D" id="1.10.220.10">
    <property type="entry name" value="Annexin"/>
    <property type="match status" value="4"/>
</dbReference>
<dbReference type="GO" id="GO:0001786">
    <property type="term" value="F:phosphatidylserine binding"/>
    <property type="evidence" value="ECO:0007669"/>
    <property type="project" value="TreeGrafter"/>
</dbReference>
<dbReference type="PANTHER" id="PTHR10502:SF102">
    <property type="entry name" value="ANNEXIN B11"/>
    <property type="match status" value="1"/>
</dbReference>
<evidence type="ECO:0000313" key="5">
    <source>
        <dbReference type="EMBL" id="KAF1957883.1"/>
    </source>
</evidence>
<evidence type="ECO:0000313" key="6">
    <source>
        <dbReference type="Proteomes" id="UP000800035"/>
    </source>
</evidence>
<dbReference type="FunFam" id="1.10.220.10:FF:000005">
    <property type="entry name" value="Annexin"/>
    <property type="match status" value="1"/>
</dbReference>
<keyword evidence="3" id="KW-0041">Annexin</keyword>
<comment type="similarity">
    <text evidence="1">Belongs to the annexin family.</text>
</comment>
<dbReference type="InterPro" id="IPR001464">
    <property type="entry name" value="Annexin"/>
</dbReference>
<dbReference type="InterPro" id="IPR009117">
    <property type="entry name" value="ANX14"/>
</dbReference>
<dbReference type="GO" id="GO:0005886">
    <property type="term" value="C:plasma membrane"/>
    <property type="evidence" value="ECO:0007669"/>
    <property type="project" value="TreeGrafter"/>
</dbReference>
<feature type="compositionally biased region" description="Pro residues" evidence="4">
    <location>
        <begin position="88"/>
        <end position="122"/>
    </location>
</feature>
<feature type="compositionally biased region" description="Pro residues" evidence="4">
    <location>
        <begin position="55"/>
        <end position="67"/>
    </location>
</feature>
<accession>A0A6A5TYD9</accession>
<keyword evidence="6" id="KW-1185">Reference proteome</keyword>
<dbReference type="EMBL" id="ML976988">
    <property type="protein sequence ID" value="KAF1957883.1"/>
    <property type="molecule type" value="Genomic_DNA"/>
</dbReference>
<dbReference type="GO" id="GO:0005737">
    <property type="term" value="C:cytoplasm"/>
    <property type="evidence" value="ECO:0007669"/>
    <property type="project" value="TreeGrafter"/>
</dbReference>
<dbReference type="SUPFAM" id="SSF47874">
    <property type="entry name" value="Annexin"/>
    <property type="match status" value="1"/>
</dbReference>
<evidence type="ECO:0000256" key="3">
    <source>
        <dbReference type="ARBA" id="ARBA00023216"/>
    </source>
</evidence>
<reference evidence="5" key="1">
    <citation type="journal article" date="2020" name="Stud. Mycol.">
        <title>101 Dothideomycetes genomes: a test case for predicting lifestyles and emergence of pathogens.</title>
        <authorList>
            <person name="Haridas S."/>
            <person name="Albert R."/>
            <person name="Binder M."/>
            <person name="Bloem J."/>
            <person name="Labutti K."/>
            <person name="Salamov A."/>
            <person name="Andreopoulos B."/>
            <person name="Baker S."/>
            <person name="Barry K."/>
            <person name="Bills G."/>
            <person name="Bluhm B."/>
            <person name="Cannon C."/>
            <person name="Castanera R."/>
            <person name="Culley D."/>
            <person name="Daum C."/>
            <person name="Ezra D."/>
            <person name="Gonzalez J."/>
            <person name="Henrissat B."/>
            <person name="Kuo A."/>
            <person name="Liang C."/>
            <person name="Lipzen A."/>
            <person name="Lutzoni F."/>
            <person name="Magnuson J."/>
            <person name="Mondo S."/>
            <person name="Nolan M."/>
            <person name="Ohm R."/>
            <person name="Pangilinan J."/>
            <person name="Park H.-J."/>
            <person name="Ramirez L."/>
            <person name="Alfaro M."/>
            <person name="Sun H."/>
            <person name="Tritt A."/>
            <person name="Yoshinaga Y."/>
            <person name="Zwiers L.-H."/>
            <person name="Turgeon B."/>
            <person name="Goodwin S."/>
            <person name="Spatafora J."/>
            <person name="Crous P."/>
            <person name="Grigoriev I."/>
        </authorList>
    </citation>
    <scope>NUCLEOTIDE SEQUENCE</scope>
    <source>
        <strain evidence="5">CBS 675.92</strain>
    </source>
</reference>
<feature type="compositionally biased region" description="Low complexity" evidence="4">
    <location>
        <begin position="1"/>
        <end position="41"/>
    </location>
</feature>
<dbReference type="GO" id="GO:0005634">
    <property type="term" value="C:nucleus"/>
    <property type="evidence" value="ECO:0007669"/>
    <property type="project" value="TreeGrafter"/>
</dbReference>
<gene>
    <name evidence="5" type="ORF">CC80DRAFT_491222</name>
</gene>
<organism evidence="5 6">
    <name type="scientific">Byssothecium circinans</name>
    <dbReference type="NCBI Taxonomy" id="147558"/>
    <lineage>
        <taxon>Eukaryota</taxon>
        <taxon>Fungi</taxon>
        <taxon>Dikarya</taxon>
        <taxon>Ascomycota</taxon>
        <taxon>Pezizomycotina</taxon>
        <taxon>Dothideomycetes</taxon>
        <taxon>Pleosporomycetidae</taxon>
        <taxon>Pleosporales</taxon>
        <taxon>Massarineae</taxon>
        <taxon>Massarinaceae</taxon>
        <taxon>Byssothecium</taxon>
    </lineage>
</organism>